<evidence type="ECO:0000256" key="4">
    <source>
        <dbReference type="ARBA" id="ARBA00022692"/>
    </source>
</evidence>
<dbReference type="KEGG" id="rmar:GBA65_06710"/>
<evidence type="ECO:0000259" key="8">
    <source>
        <dbReference type="PROSITE" id="PS50928"/>
    </source>
</evidence>
<evidence type="ECO:0000256" key="5">
    <source>
        <dbReference type="ARBA" id="ARBA00022989"/>
    </source>
</evidence>
<dbReference type="GO" id="GO:0055085">
    <property type="term" value="P:transmembrane transport"/>
    <property type="evidence" value="ECO:0007669"/>
    <property type="project" value="InterPro"/>
</dbReference>
<dbReference type="InterPro" id="IPR000515">
    <property type="entry name" value="MetI-like"/>
</dbReference>
<keyword evidence="6 7" id="KW-0472">Membrane</keyword>
<dbReference type="GO" id="GO:0005886">
    <property type="term" value="C:plasma membrane"/>
    <property type="evidence" value="ECO:0007669"/>
    <property type="project" value="UniProtKB-SubCell"/>
</dbReference>
<dbReference type="CDD" id="cd06261">
    <property type="entry name" value="TM_PBP2"/>
    <property type="match status" value="1"/>
</dbReference>
<feature type="transmembrane region" description="Helical" evidence="7">
    <location>
        <begin position="59"/>
        <end position="80"/>
    </location>
</feature>
<dbReference type="Pfam" id="PF00528">
    <property type="entry name" value="BPD_transp_1"/>
    <property type="match status" value="1"/>
</dbReference>
<comment type="subcellular location">
    <subcellularLocation>
        <location evidence="1 7">Cell membrane</location>
        <topology evidence="1 7">Multi-pass membrane protein</topology>
    </subcellularLocation>
</comment>
<dbReference type="Proteomes" id="UP000502706">
    <property type="component" value="Chromosome"/>
</dbReference>
<feature type="domain" description="ABC transmembrane type-1" evidence="8">
    <location>
        <begin position="55"/>
        <end position="264"/>
    </location>
</feature>
<evidence type="ECO:0000256" key="1">
    <source>
        <dbReference type="ARBA" id="ARBA00004651"/>
    </source>
</evidence>
<feature type="transmembrane region" description="Helical" evidence="7">
    <location>
        <begin position="248"/>
        <end position="268"/>
    </location>
</feature>
<feature type="transmembrane region" description="Helical" evidence="7">
    <location>
        <begin position="92"/>
        <end position="112"/>
    </location>
</feature>
<accession>A0A6G8Q2P7</accession>
<reference evidence="9 10" key="1">
    <citation type="submission" date="2019-10" db="EMBL/GenBank/DDBJ databases">
        <title>Rubrobacter sp nov SCSIO 52915 isolated from a deep-sea sediment in the South China Sea.</title>
        <authorList>
            <person name="Chen R.W."/>
        </authorList>
    </citation>
    <scope>NUCLEOTIDE SEQUENCE [LARGE SCALE GENOMIC DNA]</scope>
    <source>
        <strain evidence="9 10">SCSIO 52915</strain>
    </source>
</reference>
<feature type="transmembrane region" description="Helical" evidence="7">
    <location>
        <begin position="140"/>
        <end position="165"/>
    </location>
</feature>
<evidence type="ECO:0000256" key="3">
    <source>
        <dbReference type="ARBA" id="ARBA00022475"/>
    </source>
</evidence>
<name>A0A6G8Q2P7_9ACTN</name>
<keyword evidence="3" id="KW-1003">Cell membrane</keyword>
<dbReference type="SUPFAM" id="SSF161098">
    <property type="entry name" value="MetI-like"/>
    <property type="match status" value="1"/>
</dbReference>
<keyword evidence="2 7" id="KW-0813">Transport</keyword>
<comment type="similarity">
    <text evidence="7">Belongs to the binding-protein-dependent transport system permease family.</text>
</comment>
<evidence type="ECO:0000256" key="2">
    <source>
        <dbReference type="ARBA" id="ARBA00022448"/>
    </source>
</evidence>
<evidence type="ECO:0000313" key="10">
    <source>
        <dbReference type="Proteomes" id="UP000502706"/>
    </source>
</evidence>
<protein>
    <submittedName>
        <fullName evidence="9">ABC transporter permease subunit</fullName>
    </submittedName>
</protein>
<feature type="transmembrane region" description="Helical" evidence="7">
    <location>
        <begin position="186"/>
        <end position="205"/>
    </location>
</feature>
<dbReference type="PROSITE" id="PS50928">
    <property type="entry name" value="ABC_TM1"/>
    <property type="match status" value="1"/>
</dbReference>
<dbReference type="AlphaFoldDB" id="A0A6G8Q2P7"/>
<dbReference type="PANTHER" id="PTHR43005">
    <property type="entry name" value="BLR7065 PROTEIN"/>
    <property type="match status" value="1"/>
</dbReference>
<proteinExistence type="inferred from homology"/>
<keyword evidence="4 7" id="KW-0812">Transmembrane</keyword>
<keyword evidence="10" id="KW-1185">Reference proteome</keyword>
<gene>
    <name evidence="9" type="ORF">GBA65_06710</name>
</gene>
<dbReference type="PANTHER" id="PTHR43005:SF2">
    <property type="entry name" value="INTEGRAL MEMBRANE SUGAR TRANSPORT PROTEIN"/>
    <property type="match status" value="1"/>
</dbReference>
<sequence length="276" mass="30580">MILPALLIILIVAFFPIAYSVYLSLFQANINGVGQFVGLENYVEMFQNDAFLRGLNNTVIFTVVSVFFEFIIGLGIALAINRAFRGRGLVRAAVLVPWAFPTVISAVMWRLMFQDQVGVINYVANAIGIISEPILSDRTLLLIAAIGVDVWKTTPFMALLLLAGLQTIPGDVYEAARVDGASVMQRFFRITLPLLKPAILVALLFRTLDSWRVYDLFWGMAGRELESLSTFVYTGVRISQLQFSVGNAAAVFIFITAFLIAIFFIKVLGMQTSTEE</sequence>
<dbReference type="Gene3D" id="1.10.3720.10">
    <property type="entry name" value="MetI-like"/>
    <property type="match status" value="1"/>
</dbReference>
<evidence type="ECO:0000256" key="6">
    <source>
        <dbReference type="ARBA" id="ARBA00023136"/>
    </source>
</evidence>
<organism evidence="9 10">
    <name type="scientific">Rubrobacter marinus</name>
    <dbReference type="NCBI Taxonomy" id="2653852"/>
    <lineage>
        <taxon>Bacteria</taxon>
        <taxon>Bacillati</taxon>
        <taxon>Actinomycetota</taxon>
        <taxon>Rubrobacteria</taxon>
        <taxon>Rubrobacterales</taxon>
        <taxon>Rubrobacteraceae</taxon>
        <taxon>Rubrobacter</taxon>
    </lineage>
</organism>
<dbReference type="EMBL" id="CP045121">
    <property type="protein sequence ID" value="QIN80700.1"/>
    <property type="molecule type" value="Genomic_DNA"/>
</dbReference>
<evidence type="ECO:0000256" key="7">
    <source>
        <dbReference type="RuleBase" id="RU363032"/>
    </source>
</evidence>
<dbReference type="InterPro" id="IPR035906">
    <property type="entry name" value="MetI-like_sf"/>
</dbReference>
<evidence type="ECO:0000313" key="9">
    <source>
        <dbReference type="EMBL" id="QIN80700.1"/>
    </source>
</evidence>
<keyword evidence="5 7" id="KW-1133">Transmembrane helix</keyword>